<evidence type="ECO:0000259" key="7">
    <source>
        <dbReference type="PROSITE" id="PS51366"/>
    </source>
</evidence>
<keyword evidence="5" id="KW-0810">Translation regulation</keyword>
<dbReference type="GO" id="GO:0045892">
    <property type="term" value="P:negative regulation of DNA-templated transcription"/>
    <property type="evidence" value="ECO:0007669"/>
    <property type="project" value="InterPro"/>
</dbReference>
<dbReference type="STRING" id="51351.M4D783"/>
<feature type="domain" description="MI" evidence="7">
    <location>
        <begin position="80"/>
        <end position="198"/>
    </location>
</feature>
<dbReference type="GO" id="GO:0006417">
    <property type="term" value="P:regulation of translation"/>
    <property type="evidence" value="ECO:0007669"/>
    <property type="project" value="UniProtKB-KW"/>
</dbReference>
<evidence type="ECO:0000256" key="2">
    <source>
        <dbReference type="ARBA" id="ARBA00005497"/>
    </source>
</evidence>
<name>M4D783_BRACM</name>
<evidence type="ECO:0000256" key="3">
    <source>
        <dbReference type="ARBA" id="ARBA00022490"/>
    </source>
</evidence>
<keyword evidence="4" id="KW-0677">Repeat</keyword>
<dbReference type="SMART" id="SM00544">
    <property type="entry name" value="MA3"/>
    <property type="match status" value="1"/>
</dbReference>
<dbReference type="Proteomes" id="UP000011750">
    <property type="component" value="Chromosome A07"/>
</dbReference>
<keyword evidence="6" id="KW-0539">Nucleus</keyword>
<evidence type="ECO:0000256" key="1">
    <source>
        <dbReference type="ARBA" id="ARBA00004496"/>
    </source>
</evidence>
<dbReference type="PROSITE" id="PS51366">
    <property type="entry name" value="MI"/>
    <property type="match status" value="1"/>
</dbReference>
<dbReference type="InParanoid" id="M4D783"/>
<dbReference type="InterPro" id="IPR039778">
    <property type="entry name" value="PDCD4"/>
</dbReference>
<dbReference type="GO" id="GO:0005737">
    <property type="term" value="C:cytoplasm"/>
    <property type="evidence" value="ECO:0007669"/>
    <property type="project" value="UniProtKB-SubCell"/>
</dbReference>
<keyword evidence="3" id="KW-0963">Cytoplasm</keyword>
<dbReference type="Gene3D" id="1.25.40.180">
    <property type="match status" value="1"/>
</dbReference>
<protein>
    <recommendedName>
        <fullName evidence="7">MI domain-containing protein</fullName>
    </recommendedName>
</protein>
<reference evidence="8 9" key="2">
    <citation type="journal article" date="2018" name="Hortic Res">
        <title>Improved Brassica rapa reference genome by single-molecule sequencing and chromosome conformation capture technologies.</title>
        <authorList>
            <person name="Zhang L."/>
            <person name="Cai X."/>
            <person name="Wu J."/>
            <person name="Liu M."/>
            <person name="Grob S."/>
            <person name="Cheng F."/>
            <person name="Liang J."/>
            <person name="Cai C."/>
            <person name="Liu Z."/>
            <person name="Liu B."/>
            <person name="Wang F."/>
            <person name="Li S."/>
            <person name="Liu F."/>
            <person name="Li X."/>
            <person name="Cheng L."/>
            <person name="Yang W."/>
            <person name="Li M.H."/>
            <person name="Grossniklaus U."/>
            <person name="Zheng H."/>
            <person name="Wang X."/>
        </authorList>
    </citation>
    <scope>NUCLEOTIDE SEQUENCE [LARGE SCALE GENOMIC DNA]</scope>
    <source>
        <strain evidence="8 9">cv. Chiifu-401-42</strain>
    </source>
</reference>
<evidence type="ECO:0000256" key="5">
    <source>
        <dbReference type="ARBA" id="ARBA00022845"/>
    </source>
</evidence>
<dbReference type="Gramene" id="Bra012343.1">
    <property type="protein sequence ID" value="Bra012343.1-P"/>
    <property type="gene ID" value="Bra012343"/>
</dbReference>
<dbReference type="AlphaFoldDB" id="M4D783"/>
<dbReference type="EnsemblPlants" id="Bra012343.1">
    <property type="protein sequence ID" value="Bra012343.1-P"/>
    <property type="gene ID" value="Bra012343"/>
</dbReference>
<dbReference type="InterPro" id="IPR016024">
    <property type="entry name" value="ARM-type_fold"/>
</dbReference>
<dbReference type="SUPFAM" id="SSF48371">
    <property type="entry name" value="ARM repeat"/>
    <property type="match status" value="1"/>
</dbReference>
<proteinExistence type="inferred from homology"/>
<comment type="similarity">
    <text evidence="2">Belongs to the PDCD4 family.</text>
</comment>
<evidence type="ECO:0000313" key="9">
    <source>
        <dbReference type="Proteomes" id="UP000011750"/>
    </source>
</evidence>
<reference evidence="8" key="3">
    <citation type="submission" date="2023-03" db="UniProtKB">
        <authorList>
            <consortium name="EnsemblPlants"/>
        </authorList>
    </citation>
    <scope>IDENTIFICATION</scope>
    <source>
        <strain evidence="8">cv. Chiifu-401-42</strain>
    </source>
</reference>
<dbReference type="PANTHER" id="PTHR12626:SF11">
    <property type="entry name" value="MI DOMAIN-CONTAINING PROTEIN"/>
    <property type="match status" value="1"/>
</dbReference>
<comment type="subcellular location">
    <subcellularLocation>
        <location evidence="1">Cytoplasm</location>
    </subcellularLocation>
</comment>
<keyword evidence="9" id="KW-1185">Reference proteome</keyword>
<dbReference type="Pfam" id="PF02847">
    <property type="entry name" value="MA3"/>
    <property type="match status" value="1"/>
</dbReference>
<dbReference type="OMA" id="TIYQMPK"/>
<reference evidence="8 9" key="1">
    <citation type="journal article" date="2011" name="Nat. Genet.">
        <title>The genome of the mesopolyploid crop species Brassica rapa.</title>
        <authorList>
            <consortium name="Brassica rapa Genome Sequencing Project Consortium"/>
            <person name="Wang X."/>
            <person name="Wang H."/>
            <person name="Wang J."/>
            <person name="Sun R."/>
            <person name="Wu J."/>
            <person name="Liu S."/>
            <person name="Bai Y."/>
            <person name="Mun J.H."/>
            <person name="Bancroft I."/>
            <person name="Cheng F."/>
            <person name="Huang S."/>
            <person name="Li X."/>
            <person name="Hua W."/>
            <person name="Wang J."/>
            <person name="Wang X."/>
            <person name="Freeling M."/>
            <person name="Pires J.C."/>
            <person name="Paterson A.H."/>
            <person name="Chalhoub B."/>
            <person name="Wang B."/>
            <person name="Hayward A."/>
            <person name="Sharpe A.G."/>
            <person name="Park B.S."/>
            <person name="Weisshaar B."/>
            <person name="Liu B."/>
            <person name="Li B."/>
            <person name="Liu B."/>
            <person name="Tong C."/>
            <person name="Song C."/>
            <person name="Duran C."/>
            <person name="Peng C."/>
            <person name="Geng C."/>
            <person name="Koh C."/>
            <person name="Lin C."/>
            <person name="Edwards D."/>
            <person name="Mu D."/>
            <person name="Shen D."/>
            <person name="Soumpourou E."/>
            <person name="Li F."/>
            <person name="Fraser F."/>
            <person name="Conant G."/>
            <person name="Lassalle G."/>
            <person name="King G.J."/>
            <person name="Bonnema G."/>
            <person name="Tang H."/>
            <person name="Wang H."/>
            <person name="Belcram H."/>
            <person name="Zhou H."/>
            <person name="Hirakawa H."/>
            <person name="Abe H."/>
            <person name="Guo H."/>
            <person name="Wang H."/>
            <person name="Jin H."/>
            <person name="Parkin I.A."/>
            <person name="Batley J."/>
            <person name="Kim J.S."/>
            <person name="Just J."/>
            <person name="Li J."/>
            <person name="Xu J."/>
            <person name="Deng J."/>
            <person name="Kim J.A."/>
            <person name="Li J."/>
            <person name="Yu J."/>
            <person name="Meng J."/>
            <person name="Wang J."/>
            <person name="Min J."/>
            <person name="Poulain J."/>
            <person name="Wang J."/>
            <person name="Hatakeyama K."/>
            <person name="Wu K."/>
            <person name="Wang L."/>
            <person name="Fang L."/>
            <person name="Trick M."/>
            <person name="Links M.G."/>
            <person name="Zhao M."/>
            <person name="Jin M."/>
            <person name="Ramchiary N."/>
            <person name="Drou N."/>
            <person name="Berkman P.J."/>
            <person name="Cai Q."/>
            <person name="Huang Q."/>
            <person name="Li R."/>
            <person name="Tabata S."/>
            <person name="Cheng S."/>
            <person name="Zhang S."/>
            <person name="Zhang S."/>
            <person name="Huang S."/>
            <person name="Sato S."/>
            <person name="Sun S."/>
            <person name="Kwon S.J."/>
            <person name="Choi S.R."/>
            <person name="Lee T.H."/>
            <person name="Fan W."/>
            <person name="Zhao X."/>
            <person name="Tan X."/>
            <person name="Xu X."/>
            <person name="Wang Y."/>
            <person name="Qiu Y."/>
            <person name="Yin Y."/>
            <person name="Li Y."/>
            <person name="Du Y."/>
            <person name="Liao Y."/>
            <person name="Lim Y."/>
            <person name="Narusaka Y."/>
            <person name="Wang Y."/>
            <person name="Wang Z."/>
            <person name="Li Z."/>
            <person name="Wang Z."/>
            <person name="Xiong Z."/>
            <person name="Zhang Z."/>
        </authorList>
    </citation>
    <scope>NUCLEOTIDE SEQUENCE [LARGE SCALE GENOMIC DNA]</scope>
    <source>
        <strain evidence="8 9">cv. Chiifu-401-42</strain>
    </source>
</reference>
<dbReference type="PANTHER" id="PTHR12626">
    <property type="entry name" value="PROGRAMMED CELL DEATH 4"/>
    <property type="match status" value="1"/>
</dbReference>
<dbReference type="InterPro" id="IPR003891">
    <property type="entry name" value="Initiation_fac_eIF4g_MI"/>
</dbReference>
<evidence type="ECO:0000313" key="8">
    <source>
        <dbReference type="EnsemblPlants" id="Bra012343.1-P"/>
    </source>
</evidence>
<sequence length="198" mass="22216">MTQRRRGWGKEGSKLRIQGQTIGLVSLLKKLIPFFCNKGNGHSDSTNFDADLTRLSGERILRCWGGGGIETKSPGCTVSEVKEKIQVLLEEYVSGGDLKEACRCVKELGMSFFHHEVVKKSVVRIIEEKEKKERVWKLLKVCFDSGLVTIYQMPKGFKRVGELLEDLSLDVPDAADKFSCCVERAKVDGFLDKSISIK</sequence>
<evidence type="ECO:0000256" key="6">
    <source>
        <dbReference type="ARBA" id="ARBA00023242"/>
    </source>
</evidence>
<dbReference type="HOGENOM" id="CLU_1379871_0_0_1"/>
<organism evidence="8 9">
    <name type="scientific">Brassica campestris</name>
    <name type="common">Field mustard</name>
    <dbReference type="NCBI Taxonomy" id="3711"/>
    <lineage>
        <taxon>Eukaryota</taxon>
        <taxon>Viridiplantae</taxon>
        <taxon>Streptophyta</taxon>
        <taxon>Embryophyta</taxon>
        <taxon>Tracheophyta</taxon>
        <taxon>Spermatophyta</taxon>
        <taxon>Magnoliopsida</taxon>
        <taxon>eudicotyledons</taxon>
        <taxon>Gunneridae</taxon>
        <taxon>Pentapetalae</taxon>
        <taxon>rosids</taxon>
        <taxon>malvids</taxon>
        <taxon>Brassicales</taxon>
        <taxon>Brassicaceae</taxon>
        <taxon>Brassiceae</taxon>
        <taxon>Brassica</taxon>
    </lineage>
</organism>
<evidence type="ECO:0000256" key="4">
    <source>
        <dbReference type="ARBA" id="ARBA00022737"/>
    </source>
</evidence>
<accession>M4D783</accession>
<dbReference type="eggNOG" id="KOG0403">
    <property type="taxonomic scope" value="Eukaryota"/>
</dbReference>